<keyword evidence="4" id="KW-1185">Reference proteome</keyword>
<feature type="compositionally biased region" description="Basic residues" evidence="1">
    <location>
        <begin position="918"/>
        <end position="932"/>
    </location>
</feature>
<dbReference type="GO" id="GO:0005737">
    <property type="term" value="C:cytoplasm"/>
    <property type="evidence" value="ECO:0007669"/>
    <property type="project" value="TreeGrafter"/>
</dbReference>
<evidence type="ECO:0000313" key="3">
    <source>
        <dbReference type="EMBL" id="KAH7087625.1"/>
    </source>
</evidence>
<name>A0A8K0R751_9PLEO</name>
<dbReference type="EMBL" id="JAGMVJ010000009">
    <property type="protein sequence ID" value="KAH7087625.1"/>
    <property type="molecule type" value="Genomic_DNA"/>
</dbReference>
<gene>
    <name evidence="3" type="ORF">FB567DRAFT_525373</name>
</gene>
<feature type="region of interest" description="Disordered" evidence="1">
    <location>
        <begin position="918"/>
        <end position="995"/>
    </location>
</feature>
<feature type="compositionally biased region" description="Acidic residues" evidence="1">
    <location>
        <begin position="1350"/>
        <end position="1369"/>
    </location>
</feature>
<sequence>MPTTLDAPASMSAPRGGRGGGGDRGRSNNNTNRSQNARGRGNGAPTTHSTDRPSQQVYQRGGARGGSRGGAARGNTTNTTNSNNRSGSATRTTPGSRGSSPNIDISGLDPTGGANSTPYPQEDYAKRLEHIRAVRPLLFERFVKERRMNPKGQMKLKDSVKIYGLCTDMCPESERVRRIVEDDVKRPECTPETQHLPRRQRIPDESRMVKAFKRSSAGDEVELVSELRSPATCLKTVNYLMDRLDHDDFEFLHSWTWDRVRCVRKDLSTQCIEKPADINIYLTTLEQSARFYLLCPHHMARTTKEDYSHQQDIEQLNHSLISLVARYKDNRRMGYVSENEAEFYAYRLILSPLFADSQHEDEMHRLPSSVRNNPRMKVALEIYRAMKSVIITKSNSFVQAQSNWKHLWDLLKSPSVSYLMACAAEINFQRVRHTILDALWRVYRMGSSKKPRTVDTWTTDQLTQALGLDTEAEAVSICEAFGFTFGQLDNGQRFLDVCQRGYQREVLGLPGSVSPQIFSEAIVEAKRCGRTISAITRAMSVQNAKAKGLMIDVTNREEIDFTNYMADDDTLFVPEDALPKPNVFSKAHGTPQDISKVSPGSDLSTNPFIKNAAGVLPTYPGIGSTTIQPGIFNPAKNDIKFAPTDSTATPAKSISKAPPFVPRGSISQTPTAAAVNGAPAAGFNFFTQAAKAQAAQSASTPPASTSNLFGIPGLSAVPNQAQTPSAAPSFTPAGSPAPPESTVQEEEKRKVEEADRRRKAEAEAKAAVQAQQKRVREEQARQAREAAERQQAAERQRIEAERERQRIQQAEHDRLVQEARQRQQREEAARFAKLQAREKAYAALTEDVMWNADEGLMLQFIENLAGNVAAEVMAAEQEEKRKMLEEKRLALLNAIYEQRELAFKRSVMATWIAKVEKKKRARQAKDRRRRLKEQKARMMNAEVPNVASQTEAQAAANQHYLSTSFQKPQAPASARRAKRTEQRRGVQGASHNITSEFLPHQNIKDQQAAAPTVLTPISMSNSLGSSAGYSEAYQKSTAPIDRTESDYFILRAQGLDPSKHRKRSFDSSSGEEEPLAIEPKRPKLSTPELEQSSLPRMTATENHEVRLRALQQRRLEMSGGSQPPVQATATGLPPTRLRSLLQQAKELVGPSPPKASPPSVKHDFGRSVPNLGISATAAARQSLLGKSVGTAAAIDRPAFYARKSRFVPQHLYGQGGEAAREYRRQLNSPPGSRPASTEPLAVSSPIPTQVSYLPPDGYSQEEYSEEDVSGAEEMDAADEEEYAGDEETEEEEEEDTEVPADQRQSNHYQYDDEDEDGDSPMSGNDFCAINTGYVNGDHGHYEEEGHGEYEEYTDEDGEMEDGSEEESETQQEYFARPVQPIYGGHKLQPQPQMGGNTEDDAIELSD</sequence>
<feature type="domain" description="SAC3/GANP/THP3 conserved" evidence="2">
    <location>
        <begin position="169"/>
        <end position="485"/>
    </location>
</feature>
<evidence type="ECO:0000313" key="4">
    <source>
        <dbReference type="Proteomes" id="UP000813461"/>
    </source>
</evidence>
<dbReference type="InterPro" id="IPR005062">
    <property type="entry name" value="SAC3/GANP/THP3_conserved"/>
</dbReference>
<feature type="compositionally biased region" description="Gly residues" evidence="1">
    <location>
        <begin position="62"/>
        <end position="72"/>
    </location>
</feature>
<feature type="compositionally biased region" description="Acidic residues" evidence="1">
    <location>
        <begin position="1262"/>
        <end position="1298"/>
    </location>
</feature>
<organism evidence="3 4">
    <name type="scientific">Paraphoma chrysanthemicola</name>
    <dbReference type="NCBI Taxonomy" id="798071"/>
    <lineage>
        <taxon>Eukaryota</taxon>
        <taxon>Fungi</taxon>
        <taxon>Dikarya</taxon>
        <taxon>Ascomycota</taxon>
        <taxon>Pezizomycotina</taxon>
        <taxon>Dothideomycetes</taxon>
        <taxon>Pleosporomycetidae</taxon>
        <taxon>Pleosporales</taxon>
        <taxon>Pleosporineae</taxon>
        <taxon>Phaeosphaeriaceae</taxon>
        <taxon>Paraphoma</taxon>
    </lineage>
</organism>
<feature type="compositionally biased region" description="Polar residues" evidence="1">
    <location>
        <begin position="44"/>
        <end position="58"/>
    </location>
</feature>
<evidence type="ECO:0000256" key="1">
    <source>
        <dbReference type="SAM" id="MobiDB-lite"/>
    </source>
</evidence>
<dbReference type="InterPro" id="IPR045107">
    <property type="entry name" value="SAC3/GANP/THP3"/>
</dbReference>
<dbReference type="GO" id="GO:0070390">
    <property type="term" value="C:transcription export complex 2"/>
    <property type="evidence" value="ECO:0007669"/>
    <property type="project" value="TreeGrafter"/>
</dbReference>
<feature type="compositionally biased region" description="Polar residues" evidence="1">
    <location>
        <begin position="717"/>
        <end position="728"/>
    </location>
</feature>
<dbReference type="PANTHER" id="PTHR12436:SF3">
    <property type="entry name" value="GERMINAL-CENTER ASSOCIATED NUCLEAR PROTEIN"/>
    <property type="match status" value="1"/>
</dbReference>
<dbReference type="Gene3D" id="1.25.40.990">
    <property type="match status" value="1"/>
</dbReference>
<reference evidence="3" key="1">
    <citation type="journal article" date="2021" name="Nat. Commun.">
        <title>Genetic determinants of endophytism in the Arabidopsis root mycobiome.</title>
        <authorList>
            <person name="Mesny F."/>
            <person name="Miyauchi S."/>
            <person name="Thiergart T."/>
            <person name="Pickel B."/>
            <person name="Atanasova L."/>
            <person name="Karlsson M."/>
            <person name="Huettel B."/>
            <person name="Barry K.W."/>
            <person name="Haridas S."/>
            <person name="Chen C."/>
            <person name="Bauer D."/>
            <person name="Andreopoulos W."/>
            <person name="Pangilinan J."/>
            <person name="LaButti K."/>
            <person name="Riley R."/>
            <person name="Lipzen A."/>
            <person name="Clum A."/>
            <person name="Drula E."/>
            <person name="Henrissat B."/>
            <person name="Kohler A."/>
            <person name="Grigoriev I.V."/>
            <person name="Martin F.M."/>
            <person name="Hacquard S."/>
        </authorList>
    </citation>
    <scope>NUCLEOTIDE SEQUENCE</scope>
    <source>
        <strain evidence="3">MPI-SDFR-AT-0120</strain>
    </source>
</reference>
<proteinExistence type="predicted"/>
<dbReference type="GO" id="GO:0006406">
    <property type="term" value="P:mRNA export from nucleus"/>
    <property type="evidence" value="ECO:0007669"/>
    <property type="project" value="TreeGrafter"/>
</dbReference>
<feature type="compositionally biased region" description="Low complexity" evidence="1">
    <location>
        <begin position="697"/>
        <end position="706"/>
    </location>
</feature>
<feature type="region of interest" description="Disordered" evidence="1">
    <location>
        <begin position="697"/>
        <end position="814"/>
    </location>
</feature>
<feature type="region of interest" description="Disordered" evidence="1">
    <location>
        <begin position="1225"/>
        <end position="1406"/>
    </location>
</feature>
<feature type="compositionally biased region" description="Low complexity" evidence="1">
    <location>
        <begin position="27"/>
        <end position="39"/>
    </location>
</feature>
<feature type="region of interest" description="Disordered" evidence="1">
    <location>
        <begin position="1"/>
        <end position="120"/>
    </location>
</feature>
<feature type="compositionally biased region" description="Low complexity" evidence="1">
    <location>
        <begin position="73"/>
        <end position="93"/>
    </location>
</feature>
<feature type="compositionally biased region" description="Basic and acidic residues" evidence="1">
    <location>
        <begin position="745"/>
        <end position="764"/>
    </location>
</feature>
<dbReference type="Proteomes" id="UP000813461">
    <property type="component" value="Unassembled WGS sequence"/>
</dbReference>
<dbReference type="PANTHER" id="PTHR12436">
    <property type="entry name" value="80 KDA MCM3-ASSOCIATED PROTEIN"/>
    <property type="match status" value="1"/>
</dbReference>
<feature type="compositionally biased region" description="Polar residues" evidence="1">
    <location>
        <begin position="94"/>
        <end position="103"/>
    </location>
</feature>
<accession>A0A8K0R751</accession>
<dbReference type="OrthoDB" id="264795at2759"/>
<dbReference type="Pfam" id="PF03399">
    <property type="entry name" value="SAC3_GANP"/>
    <property type="match status" value="1"/>
</dbReference>
<comment type="caution">
    <text evidence="3">The sequence shown here is derived from an EMBL/GenBank/DDBJ whole genome shotgun (WGS) entry which is preliminary data.</text>
</comment>
<feature type="compositionally biased region" description="Basic and acidic residues" evidence="1">
    <location>
        <begin position="1337"/>
        <end position="1349"/>
    </location>
</feature>
<feature type="compositionally biased region" description="Polar residues" evidence="1">
    <location>
        <begin position="946"/>
        <end position="967"/>
    </location>
</feature>
<protein>
    <submittedName>
        <fullName evidence="3">SAC3/GANP/Nin1/mts3/eIF-3 p25 family-domain-containing protein</fullName>
    </submittedName>
</protein>
<feature type="region of interest" description="Disordered" evidence="1">
    <location>
        <begin position="1052"/>
        <end position="1103"/>
    </location>
</feature>
<feature type="compositionally biased region" description="Basic and acidic residues" evidence="1">
    <location>
        <begin position="774"/>
        <end position="814"/>
    </location>
</feature>
<feature type="compositionally biased region" description="Acidic residues" evidence="1">
    <location>
        <begin position="1397"/>
        <end position="1406"/>
    </location>
</feature>
<evidence type="ECO:0000259" key="2">
    <source>
        <dbReference type="Pfam" id="PF03399"/>
    </source>
</evidence>